<dbReference type="InterPro" id="IPR027275">
    <property type="entry name" value="PRC-brl_dom"/>
</dbReference>
<dbReference type="STRING" id="1317125.SAMN05444128_0492"/>
<dbReference type="GO" id="GO:0030077">
    <property type="term" value="C:plasma membrane light-harvesting complex"/>
    <property type="evidence" value="ECO:0007669"/>
    <property type="project" value="InterPro"/>
</dbReference>
<dbReference type="AlphaFoldDB" id="A0A1R3WH72"/>
<feature type="domain" description="PRC-barrel" evidence="1">
    <location>
        <begin position="27"/>
        <end position="97"/>
    </location>
</feature>
<evidence type="ECO:0000313" key="2">
    <source>
        <dbReference type="EMBL" id="SIT77460.1"/>
    </source>
</evidence>
<dbReference type="GO" id="GO:0019684">
    <property type="term" value="P:photosynthesis, light reaction"/>
    <property type="evidence" value="ECO:0007669"/>
    <property type="project" value="InterPro"/>
</dbReference>
<dbReference type="RefSeq" id="WP_076665908.1">
    <property type="nucleotide sequence ID" value="NZ_FTPP01000001.1"/>
</dbReference>
<protein>
    <submittedName>
        <fullName evidence="2">PRC-barrel domain-containing protein</fullName>
    </submittedName>
</protein>
<dbReference type="InterPro" id="IPR011033">
    <property type="entry name" value="PRC_barrel-like_sf"/>
</dbReference>
<dbReference type="Pfam" id="PF05239">
    <property type="entry name" value="PRC"/>
    <property type="match status" value="1"/>
</dbReference>
<dbReference type="InterPro" id="IPR014747">
    <property type="entry name" value="Bac_photo_RC_H_C"/>
</dbReference>
<organism evidence="2 3">
    <name type="scientific">Pontibacter indicus</name>
    <dbReference type="NCBI Taxonomy" id="1317125"/>
    <lineage>
        <taxon>Bacteria</taxon>
        <taxon>Pseudomonadati</taxon>
        <taxon>Bacteroidota</taxon>
        <taxon>Cytophagia</taxon>
        <taxon>Cytophagales</taxon>
        <taxon>Hymenobacteraceae</taxon>
        <taxon>Pontibacter</taxon>
    </lineage>
</organism>
<reference evidence="3" key="1">
    <citation type="submission" date="2017-01" db="EMBL/GenBank/DDBJ databases">
        <authorList>
            <person name="Varghese N."/>
            <person name="Submissions S."/>
        </authorList>
    </citation>
    <scope>NUCLEOTIDE SEQUENCE [LARGE SCALE GENOMIC DNA]</scope>
    <source>
        <strain evidence="3">LP100</strain>
    </source>
</reference>
<name>A0A1R3WH72_9BACT</name>
<dbReference type="EMBL" id="FTPP01000001">
    <property type="protein sequence ID" value="SIT77460.1"/>
    <property type="molecule type" value="Genomic_DNA"/>
</dbReference>
<gene>
    <name evidence="2" type="ORF">SAMN05444128_0492</name>
</gene>
<keyword evidence="3" id="KW-1185">Reference proteome</keyword>
<sequence length="238" mass="27384">MNDNELRNQRLVALSELKDYEVAKNNTDVTGWRVVGADGEKLGDVKDLIVDMDAMKVRYLSVLGDNRFFNRDRDTYMLIPIGAAALDRKGKNIFVASVDANTISRYPAYGGGPITPDYEYAVRDNFRRAHHEAFGDKSEYKSEFDDALQRDATTTRRINPDFYNDESFNEDRFYTATEPVYDRDASVQRTTDTADTRDHRTKPVEDSIATIERLENLRKRGSITEEEFNLLKRRALES</sequence>
<accession>A0A1R3WH72</accession>
<dbReference type="Gene3D" id="3.90.50.10">
    <property type="entry name" value="Photosynthetic Reaction Center, subunit H, domain 2"/>
    <property type="match status" value="1"/>
</dbReference>
<evidence type="ECO:0000313" key="3">
    <source>
        <dbReference type="Proteomes" id="UP000187181"/>
    </source>
</evidence>
<dbReference type="SUPFAM" id="SSF50346">
    <property type="entry name" value="PRC-barrel domain"/>
    <property type="match status" value="1"/>
</dbReference>
<dbReference type="Proteomes" id="UP000187181">
    <property type="component" value="Unassembled WGS sequence"/>
</dbReference>
<evidence type="ECO:0000259" key="1">
    <source>
        <dbReference type="Pfam" id="PF05239"/>
    </source>
</evidence>
<dbReference type="OrthoDB" id="1422173at2"/>
<proteinExistence type="predicted"/>